<dbReference type="Proteomes" id="UP000324800">
    <property type="component" value="Unassembled WGS sequence"/>
</dbReference>
<sequence length="106" mass="12029">MKGSAIFITQGSAVIIDNLTIINHTEGGINIELGSLMQMKHAYFYGNNPDLVGYQIVRRNIYCSQFGVEKEQKEIAKFRQNTIDLEAMEVNQTDPIFGYKQMNHAN</sequence>
<dbReference type="AlphaFoldDB" id="A0A5J4VAC8"/>
<accession>A0A5J4VAC8</accession>
<evidence type="ECO:0000313" key="1">
    <source>
        <dbReference type="EMBL" id="KAA6379453.1"/>
    </source>
</evidence>
<reference evidence="1 2" key="1">
    <citation type="submission" date="2019-03" db="EMBL/GenBank/DDBJ databases">
        <title>Single cell metagenomics reveals metabolic interactions within the superorganism composed of flagellate Streblomastix strix and complex community of Bacteroidetes bacteria on its surface.</title>
        <authorList>
            <person name="Treitli S.C."/>
            <person name="Kolisko M."/>
            <person name="Husnik F."/>
            <person name="Keeling P."/>
            <person name="Hampl V."/>
        </authorList>
    </citation>
    <scope>NUCLEOTIDE SEQUENCE [LARGE SCALE GENOMIC DNA]</scope>
    <source>
        <strain evidence="1">ST1C</strain>
    </source>
</reference>
<dbReference type="InterPro" id="IPR011050">
    <property type="entry name" value="Pectin_lyase_fold/virulence"/>
</dbReference>
<dbReference type="EMBL" id="SNRW01008485">
    <property type="protein sequence ID" value="KAA6379453.1"/>
    <property type="molecule type" value="Genomic_DNA"/>
</dbReference>
<comment type="caution">
    <text evidence="1">The sequence shown here is derived from an EMBL/GenBank/DDBJ whole genome shotgun (WGS) entry which is preliminary data.</text>
</comment>
<gene>
    <name evidence="1" type="ORF">EZS28_025020</name>
</gene>
<proteinExistence type="predicted"/>
<protein>
    <submittedName>
        <fullName evidence="1">Uncharacterized protein</fullName>
    </submittedName>
</protein>
<organism evidence="1 2">
    <name type="scientific">Streblomastix strix</name>
    <dbReference type="NCBI Taxonomy" id="222440"/>
    <lineage>
        <taxon>Eukaryota</taxon>
        <taxon>Metamonada</taxon>
        <taxon>Preaxostyla</taxon>
        <taxon>Oxymonadida</taxon>
        <taxon>Streblomastigidae</taxon>
        <taxon>Streblomastix</taxon>
    </lineage>
</organism>
<dbReference type="SUPFAM" id="SSF51126">
    <property type="entry name" value="Pectin lyase-like"/>
    <property type="match status" value="1"/>
</dbReference>
<evidence type="ECO:0000313" key="2">
    <source>
        <dbReference type="Proteomes" id="UP000324800"/>
    </source>
</evidence>
<name>A0A5J4VAC8_9EUKA</name>